<evidence type="ECO:0000256" key="2">
    <source>
        <dbReference type="SAM" id="SignalP"/>
    </source>
</evidence>
<feature type="transmembrane region" description="Helical" evidence="1">
    <location>
        <begin position="318"/>
        <end position="336"/>
    </location>
</feature>
<accession>A0A9D1Y0K1</accession>
<dbReference type="Proteomes" id="UP000886751">
    <property type="component" value="Unassembled WGS sequence"/>
</dbReference>
<feature type="transmembrane region" description="Helical" evidence="1">
    <location>
        <begin position="177"/>
        <end position="200"/>
    </location>
</feature>
<dbReference type="AlphaFoldDB" id="A0A9D1Y0K1"/>
<comment type="caution">
    <text evidence="3">The sequence shown here is derived from an EMBL/GenBank/DDBJ whole genome shotgun (WGS) entry which is preliminary data.</text>
</comment>
<feature type="transmembrane region" description="Helical" evidence="1">
    <location>
        <begin position="343"/>
        <end position="364"/>
    </location>
</feature>
<name>A0A9D1Y0K1_9FIRM</name>
<evidence type="ECO:0008006" key="5">
    <source>
        <dbReference type="Google" id="ProtNLM"/>
    </source>
</evidence>
<feature type="transmembrane region" description="Helical" evidence="1">
    <location>
        <begin position="293"/>
        <end position="312"/>
    </location>
</feature>
<organism evidence="3 4">
    <name type="scientific">Candidatus Gemmiger excrementipullorum</name>
    <dbReference type="NCBI Taxonomy" id="2838610"/>
    <lineage>
        <taxon>Bacteria</taxon>
        <taxon>Bacillati</taxon>
        <taxon>Bacillota</taxon>
        <taxon>Clostridia</taxon>
        <taxon>Eubacteriales</taxon>
        <taxon>Gemmiger</taxon>
    </lineage>
</organism>
<sequence>MAWQAKTKRALWYLAIAAAVLLLCSKSSPLFAFNDWMDANIFFTMGKSMFSGKVLYRDVFDHKGPVIYLLYGLGSLADRTGFTGVFALEVISFALFLALGVRTAAALCGRALHPAWAALPAAAVAAGRAFFHGGSAEEFLLPFLAAALYGGLRALCAGRRMPLSAVAMQGFLAGCALWLKYTVLGFYLAWAALLALWYVRRGWGRALAQSCGAYLGGMALAALPWAVYFGVHGALGDWFTAYFYDNLFLYHGSGGPAALVQHLWWAARDALPAVALFALFLVWAFAARRRAAAAWAAVLAAGLTLTSLLGGYLVYYSLVLAVFAPLGLAPLASWAARRPLPRWLRCAAPWAALAAAALFCWAASPNRNLRGRAADTLPQIRFAAQINAQLGASLLNYGTLDGGFYTAAGVLPPCRYFCVTNMPLEAQWAEQNTLLQTGAVDYAVALVDDLQTRFPRYVCIDACRYDGGEGEVTWYLYQKQG</sequence>
<gene>
    <name evidence="3" type="ORF">H9846_05015</name>
</gene>
<protein>
    <recommendedName>
        <fullName evidence="5">Glycosyltransferase RgtA/B/C/D-like domain-containing protein</fullName>
    </recommendedName>
</protein>
<feature type="transmembrane region" description="Helical" evidence="1">
    <location>
        <begin position="212"/>
        <end position="235"/>
    </location>
</feature>
<feature type="transmembrane region" description="Helical" evidence="1">
    <location>
        <begin position="270"/>
        <end position="286"/>
    </location>
</feature>
<feature type="transmembrane region" description="Helical" evidence="1">
    <location>
        <begin position="139"/>
        <end position="156"/>
    </location>
</feature>
<keyword evidence="1" id="KW-0812">Transmembrane</keyword>
<feature type="transmembrane region" description="Helical" evidence="1">
    <location>
        <begin position="81"/>
        <end position="101"/>
    </location>
</feature>
<proteinExistence type="predicted"/>
<reference evidence="3" key="2">
    <citation type="submission" date="2021-04" db="EMBL/GenBank/DDBJ databases">
        <authorList>
            <person name="Gilroy R."/>
        </authorList>
    </citation>
    <scope>NUCLEOTIDE SEQUENCE</scope>
    <source>
        <strain evidence="3">ChiHecec2B26-7398</strain>
    </source>
</reference>
<evidence type="ECO:0000313" key="3">
    <source>
        <dbReference type="EMBL" id="HIX94799.1"/>
    </source>
</evidence>
<dbReference type="EMBL" id="DXEI01000076">
    <property type="protein sequence ID" value="HIX94799.1"/>
    <property type="molecule type" value="Genomic_DNA"/>
</dbReference>
<evidence type="ECO:0000256" key="1">
    <source>
        <dbReference type="SAM" id="Phobius"/>
    </source>
</evidence>
<evidence type="ECO:0000313" key="4">
    <source>
        <dbReference type="Proteomes" id="UP000886751"/>
    </source>
</evidence>
<keyword evidence="1" id="KW-0472">Membrane</keyword>
<feature type="signal peptide" evidence="2">
    <location>
        <begin position="1"/>
        <end position="32"/>
    </location>
</feature>
<keyword evidence="1" id="KW-1133">Transmembrane helix</keyword>
<reference evidence="3" key="1">
    <citation type="journal article" date="2021" name="PeerJ">
        <title>Extensive microbial diversity within the chicken gut microbiome revealed by metagenomics and culture.</title>
        <authorList>
            <person name="Gilroy R."/>
            <person name="Ravi A."/>
            <person name="Getino M."/>
            <person name="Pursley I."/>
            <person name="Horton D.L."/>
            <person name="Alikhan N.F."/>
            <person name="Baker D."/>
            <person name="Gharbi K."/>
            <person name="Hall N."/>
            <person name="Watson M."/>
            <person name="Adriaenssens E.M."/>
            <person name="Foster-Nyarko E."/>
            <person name="Jarju S."/>
            <person name="Secka A."/>
            <person name="Antonio M."/>
            <person name="Oren A."/>
            <person name="Chaudhuri R.R."/>
            <person name="La Ragione R."/>
            <person name="Hildebrand F."/>
            <person name="Pallen M.J."/>
        </authorList>
    </citation>
    <scope>NUCLEOTIDE SEQUENCE</scope>
    <source>
        <strain evidence="3">ChiHecec2B26-7398</strain>
    </source>
</reference>
<feature type="chain" id="PRO_5038898952" description="Glycosyltransferase RgtA/B/C/D-like domain-containing protein" evidence="2">
    <location>
        <begin position="33"/>
        <end position="481"/>
    </location>
</feature>
<keyword evidence="2" id="KW-0732">Signal</keyword>